<dbReference type="Gene3D" id="1.20.1250.20">
    <property type="entry name" value="MFS general substrate transporter like domains"/>
    <property type="match status" value="2"/>
</dbReference>
<name>A0A4Z0A1Q2_9AGAM</name>
<gene>
    <name evidence="8" type="ORF">EWM64_g3397</name>
</gene>
<dbReference type="PANTHER" id="PTHR43791">
    <property type="entry name" value="PERMEASE-RELATED"/>
    <property type="match status" value="1"/>
</dbReference>
<feature type="transmembrane region" description="Helical" evidence="6">
    <location>
        <begin position="118"/>
        <end position="136"/>
    </location>
</feature>
<dbReference type="OrthoDB" id="2985014at2759"/>
<dbReference type="SUPFAM" id="SSF103473">
    <property type="entry name" value="MFS general substrate transporter"/>
    <property type="match status" value="1"/>
</dbReference>
<evidence type="ECO:0000259" key="7">
    <source>
        <dbReference type="PROSITE" id="PS50850"/>
    </source>
</evidence>
<dbReference type="InterPro" id="IPR011701">
    <property type="entry name" value="MFS"/>
</dbReference>
<comment type="subcellular location">
    <subcellularLocation>
        <location evidence="1">Membrane</location>
        <topology evidence="1">Multi-pass membrane protein</topology>
    </subcellularLocation>
</comment>
<evidence type="ECO:0000313" key="8">
    <source>
        <dbReference type="EMBL" id="TFY80615.1"/>
    </source>
</evidence>
<dbReference type="AlphaFoldDB" id="A0A4Z0A1Q2"/>
<dbReference type="STRING" id="135208.A0A4Z0A1Q2"/>
<evidence type="ECO:0000256" key="3">
    <source>
        <dbReference type="ARBA" id="ARBA00022692"/>
    </source>
</evidence>
<dbReference type="PANTHER" id="PTHR43791:SF6">
    <property type="entry name" value="TRANSPORTER, PUTATIVE (AFU_ORTHOLOGUE AFUA_1G16690)-RELATED"/>
    <property type="match status" value="1"/>
</dbReference>
<feature type="transmembrane region" description="Helical" evidence="6">
    <location>
        <begin position="88"/>
        <end position="106"/>
    </location>
</feature>
<accession>A0A4Z0A1Q2</accession>
<dbReference type="GO" id="GO:0016020">
    <property type="term" value="C:membrane"/>
    <property type="evidence" value="ECO:0007669"/>
    <property type="project" value="UniProtKB-SubCell"/>
</dbReference>
<feature type="transmembrane region" description="Helical" evidence="6">
    <location>
        <begin position="377"/>
        <end position="398"/>
    </location>
</feature>
<keyword evidence="3 6" id="KW-0812">Transmembrane</keyword>
<feature type="transmembrane region" description="Helical" evidence="6">
    <location>
        <begin position="178"/>
        <end position="200"/>
    </location>
</feature>
<dbReference type="EMBL" id="SFCI01000314">
    <property type="protein sequence ID" value="TFY80615.1"/>
    <property type="molecule type" value="Genomic_DNA"/>
</dbReference>
<dbReference type="InterPro" id="IPR020846">
    <property type="entry name" value="MFS_dom"/>
</dbReference>
<feature type="domain" description="Major facilitator superfamily (MFS) profile" evidence="7">
    <location>
        <begin position="51"/>
        <end position="427"/>
    </location>
</feature>
<feature type="transmembrane region" description="Helical" evidence="6">
    <location>
        <begin position="351"/>
        <end position="371"/>
    </location>
</feature>
<dbReference type="GO" id="GO:0022857">
    <property type="term" value="F:transmembrane transporter activity"/>
    <property type="evidence" value="ECO:0007669"/>
    <property type="project" value="InterPro"/>
</dbReference>
<dbReference type="Proteomes" id="UP000298061">
    <property type="component" value="Unassembled WGS sequence"/>
</dbReference>
<evidence type="ECO:0000256" key="6">
    <source>
        <dbReference type="SAM" id="Phobius"/>
    </source>
</evidence>
<keyword evidence="9" id="KW-1185">Reference proteome</keyword>
<dbReference type="InterPro" id="IPR036259">
    <property type="entry name" value="MFS_trans_sf"/>
</dbReference>
<feature type="transmembrane region" description="Helical" evidence="6">
    <location>
        <begin position="319"/>
        <end position="339"/>
    </location>
</feature>
<dbReference type="FunFam" id="1.20.1250.20:FF:000057">
    <property type="entry name" value="MFS general substrate transporter"/>
    <property type="match status" value="1"/>
</dbReference>
<evidence type="ECO:0000256" key="5">
    <source>
        <dbReference type="ARBA" id="ARBA00023136"/>
    </source>
</evidence>
<keyword evidence="4 6" id="KW-1133">Transmembrane helix</keyword>
<evidence type="ECO:0000256" key="1">
    <source>
        <dbReference type="ARBA" id="ARBA00004141"/>
    </source>
</evidence>
<proteinExistence type="predicted"/>
<dbReference type="PROSITE" id="PS50850">
    <property type="entry name" value="MFS"/>
    <property type="match status" value="1"/>
</dbReference>
<sequence length="427" mass="46899">MPASISSIAKSAEDVEQSEIVPVPSAVDAEFGGTEARKKLERKLLWKLDLRTSILIVIYILNYIDRNNASAARLRGFERDLHLKGQEFNTLLSILYVGYILMQIPSNMFLNYIGKPSIYLPTCMMIWGMISILTGITNNFAGALLTRFFLGFVEAAFFPGSLFLLSKWYKRSELGLRTAVLSCGSLISNAFGSLIASGILNGMEGKLGRAAWRWLFYIEGAMTIFVAICAIFILPDFPATSSRFLTPDESRLAMLRLEEDVGVGDDEDAQSKAGRSGLVLALTDWKVYWLAMTLTSMVVSLSFNAFFPTLSATMGYNPTVTLLLCAPPWVFATLVAFSVNRHSDKAGERFFHIAGPLFVGIIGFIIAISTMNTAARYVSLFLMAQSYAAFICFLAWVSNSIARPPSKRAVGIAFINAFSQLGNIAGS</sequence>
<dbReference type="Pfam" id="PF07690">
    <property type="entry name" value="MFS_1"/>
    <property type="match status" value="1"/>
</dbReference>
<feature type="transmembrane region" description="Helical" evidence="6">
    <location>
        <begin position="212"/>
        <end position="234"/>
    </location>
</feature>
<comment type="caution">
    <text evidence="8">The sequence shown here is derived from an EMBL/GenBank/DDBJ whole genome shotgun (WGS) entry which is preliminary data.</text>
</comment>
<evidence type="ECO:0000313" key="9">
    <source>
        <dbReference type="Proteomes" id="UP000298061"/>
    </source>
</evidence>
<reference evidence="8 9" key="1">
    <citation type="submission" date="2019-02" db="EMBL/GenBank/DDBJ databases">
        <title>Genome sequencing of the rare red list fungi Hericium alpestre (H. flagellum).</title>
        <authorList>
            <person name="Buettner E."/>
            <person name="Kellner H."/>
        </authorList>
    </citation>
    <scope>NUCLEOTIDE SEQUENCE [LARGE SCALE GENOMIC DNA]</scope>
    <source>
        <strain evidence="8 9">DSM 108284</strain>
    </source>
</reference>
<feature type="transmembrane region" description="Helical" evidence="6">
    <location>
        <begin position="148"/>
        <end position="166"/>
    </location>
</feature>
<organism evidence="8 9">
    <name type="scientific">Hericium alpestre</name>
    <dbReference type="NCBI Taxonomy" id="135208"/>
    <lineage>
        <taxon>Eukaryota</taxon>
        <taxon>Fungi</taxon>
        <taxon>Dikarya</taxon>
        <taxon>Basidiomycota</taxon>
        <taxon>Agaricomycotina</taxon>
        <taxon>Agaricomycetes</taxon>
        <taxon>Russulales</taxon>
        <taxon>Hericiaceae</taxon>
        <taxon>Hericium</taxon>
    </lineage>
</organism>
<keyword evidence="2" id="KW-0813">Transport</keyword>
<evidence type="ECO:0000256" key="4">
    <source>
        <dbReference type="ARBA" id="ARBA00022989"/>
    </source>
</evidence>
<feature type="transmembrane region" description="Helical" evidence="6">
    <location>
        <begin position="287"/>
        <end position="307"/>
    </location>
</feature>
<protein>
    <recommendedName>
        <fullName evidence="7">Major facilitator superfamily (MFS) profile domain-containing protein</fullName>
    </recommendedName>
</protein>
<evidence type="ECO:0000256" key="2">
    <source>
        <dbReference type="ARBA" id="ARBA00022448"/>
    </source>
</evidence>
<keyword evidence="5 6" id="KW-0472">Membrane</keyword>